<dbReference type="PANTHER" id="PTHR43557">
    <property type="entry name" value="APOPTOSIS-INDUCING FACTOR 1"/>
    <property type="match status" value="1"/>
</dbReference>
<proteinExistence type="predicted"/>
<evidence type="ECO:0000313" key="11">
    <source>
        <dbReference type="Proteomes" id="UP000578030"/>
    </source>
</evidence>
<gene>
    <name evidence="10" type="ORF">HLH28_17175</name>
</gene>
<dbReference type="RefSeq" id="WP_182961489.1">
    <property type="nucleotide sequence ID" value="NZ_JABEQM010000022.1"/>
</dbReference>
<dbReference type="Proteomes" id="UP000578030">
    <property type="component" value="Unassembled WGS sequence"/>
</dbReference>
<reference evidence="10 11" key="1">
    <citation type="submission" date="2020-04" db="EMBL/GenBank/DDBJ databases">
        <title>Description of novel Gluconacetobacter.</title>
        <authorList>
            <person name="Sombolestani A."/>
        </authorList>
    </citation>
    <scope>NUCLEOTIDE SEQUENCE [LARGE SCALE GENOMIC DNA]</scope>
    <source>
        <strain evidence="10 11">LMG 27802</strain>
    </source>
</reference>
<evidence type="ECO:0000256" key="1">
    <source>
        <dbReference type="ARBA" id="ARBA00001974"/>
    </source>
</evidence>
<protein>
    <submittedName>
        <fullName evidence="10">FAD-dependent oxidoreductase</fullName>
    </submittedName>
</protein>
<dbReference type="InterPro" id="IPR017941">
    <property type="entry name" value="Rieske_2Fe-2S"/>
</dbReference>
<dbReference type="PRINTS" id="PR00411">
    <property type="entry name" value="PNDRDTASEI"/>
</dbReference>
<keyword evidence="2" id="KW-0285">Flavoprotein</keyword>
<dbReference type="Pfam" id="PF14759">
    <property type="entry name" value="Reductase_C"/>
    <property type="match status" value="1"/>
</dbReference>
<evidence type="ECO:0000256" key="7">
    <source>
        <dbReference type="ARBA" id="ARBA00023004"/>
    </source>
</evidence>
<feature type="domain" description="Rieske" evidence="9">
    <location>
        <begin position="14"/>
        <end position="110"/>
    </location>
</feature>
<dbReference type="InterPro" id="IPR036922">
    <property type="entry name" value="Rieske_2Fe-2S_sf"/>
</dbReference>
<dbReference type="GO" id="GO:0046872">
    <property type="term" value="F:metal ion binding"/>
    <property type="evidence" value="ECO:0007669"/>
    <property type="project" value="UniProtKB-KW"/>
</dbReference>
<evidence type="ECO:0000256" key="3">
    <source>
        <dbReference type="ARBA" id="ARBA00022714"/>
    </source>
</evidence>
<keyword evidence="7" id="KW-0408">Iron</keyword>
<evidence type="ECO:0000256" key="4">
    <source>
        <dbReference type="ARBA" id="ARBA00022723"/>
    </source>
</evidence>
<dbReference type="Gene3D" id="2.102.10.10">
    <property type="entry name" value="Rieske [2Fe-2S] iron-sulphur domain"/>
    <property type="match status" value="1"/>
</dbReference>
<keyword evidence="3" id="KW-0001">2Fe-2S</keyword>
<keyword evidence="5" id="KW-0274">FAD</keyword>
<comment type="caution">
    <text evidence="10">The sequence shown here is derived from an EMBL/GenBank/DDBJ whole genome shotgun (WGS) entry which is preliminary data.</text>
</comment>
<keyword evidence="8" id="KW-0411">Iron-sulfur</keyword>
<dbReference type="InterPro" id="IPR036188">
    <property type="entry name" value="FAD/NAD-bd_sf"/>
</dbReference>
<evidence type="ECO:0000256" key="8">
    <source>
        <dbReference type="ARBA" id="ARBA00023014"/>
    </source>
</evidence>
<sequence length="505" mass="54034">MTQDGPHPSDAPWHDVAAFVDLDPAIAYRMEVAGRPVLLIRRGNGLVRALAAECPHKGAPLEKGVVCDDRLVCPWHKAIFSVEDGGLLEPLALDPLASYPTEIRDGRVYVSLGARSLSSGTARGQAQNVLVVGAGAAGVAAAVSLREFGFAGPITMVDMQNAAPYDRTALTKAVLAGKAQDDTPPSLRPDDFWTDHGIDRLVGQVVALDAPSRAITLADGRVLTADHVLLAPGSIPRRLDVPGADLQGVFTLRQTADTQRMLAACPAKGHVVISGGSFIGMEAAASLKSRGMQVTIIAPDDIPFAKIFGREIGHRLRRLHEENGVVYRGGRRIARIEGDERVERIWLDDGTHLDADVMLAGIGVQPATDFATALAAQDGGIDVDDGMQALPGIYVAGDCARITHGDSRVRIEHWRSAEVQGRQAARTIAGQSRPSRFLPWFWTQQFGCKLEYAGYHEPFDDVTIEGDLETFHFVARLALNSRCVGVVTAGHPEVTANAVLTGSLN</sequence>
<dbReference type="InterPro" id="IPR016156">
    <property type="entry name" value="FAD/NAD-linked_Rdtase_dimer_sf"/>
</dbReference>
<dbReference type="InterPro" id="IPR050446">
    <property type="entry name" value="FAD-oxidoreductase/Apoptosis"/>
</dbReference>
<dbReference type="InterPro" id="IPR028202">
    <property type="entry name" value="Reductase_C"/>
</dbReference>
<dbReference type="SUPFAM" id="SSF51905">
    <property type="entry name" value="FAD/NAD(P)-binding domain"/>
    <property type="match status" value="1"/>
</dbReference>
<dbReference type="AlphaFoldDB" id="A0A7W4KAH3"/>
<evidence type="ECO:0000256" key="6">
    <source>
        <dbReference type="ARBA" id="ARBA00023002"/>
    </source>
</evidence>
<accession>A0A7W4KAH3</accession>
<dbReference type="Pfam" id="PF00355">
    <property type="entry name" value="Rieske"/>
    <property type="match status" value="1"/>
</dbReference>
<dbReference type="PRINTS" id="PR00368">
    <property type="entry name" value="FADPNR"/>
</dbReference>
<evidence type="ECO:0000313" key="10">
    <source>
        <dbReference type="EMBL" id="MBB2203282.1"/>
    </source>
</evidence>
<evidence type="ECO:0000259" key="9">
    <source>
        <dbReference type="PROSITE" id="PS51296"/>
    </source>
</evidence>
<dbReference type="GO" id="GO:0005737">
    <property type="term" value="C:cytoplasm"/>
    <property type="evidence" value="ECO:0007669"/>
    <property type="project" value="TreeGrafter"/>
</dbReference>
<evidence type="ECO:0000256" key="2">
    <source>
        <dbReference type="ARBA" id="ARBA00022630"/>
    </source>
</evidence>
<dbReference type="GO" id="GO:0016651">
    <property type="term" value="F:oxidoreductase activity, acting on NAD(P)H"/>
    <property type="evidence" value="ECO:0007669"/>
    <property type="project" value="TreeGrafter"/>
</dbReference>
<dbReference type="GO" id="GO:0051537">
    <property type="term" value="F:2 iron, 2 sulfur cluster binding"/>
    <property type="evidence" value="ECO:0007669"/>
    <property type="project" value="UniProtKB-KW"/>
</dbReference>
<dbReference type="InterPro" id="IPR023753">
    <property type="entry name" value="FAD/NAD-binding_dom"/>
</dbReference>
<dbReference type="Gene3D" id="3.30.390.30">
    <property type="match status" value="1"/>
</dbReference>
<dbReference type="PANTHER" id="PTHR43557:SF2">
    <property type="entry name" value="RIESKE DOMAIN-CONTAINING PROTEIN-RELATED"/>
    <property type="match status" value="1"/>
</dbReference>
<dbReference type="Gene3D" id="3.50.50.60">
    <property type="entry name" value="FAD/NAD(P)-binding domain"/>
    <property type="match status" value="2"/>
</dbReference>
<evidence type="ECO:0000256" key="5">
    <source>
        <dbReference type="ARBA" id="ARBA00022827"/>
    </source>
</evidence>
<organism evidence="10 11">
    <name type="scientific">Gluconacetobacter tumulisoli</name>
    <dbReference type="NCBI Taxonomy" id="1286189"/>
    <lineage>
        <taxon>Bacteria</taxon>
        <taxon>Pseudomonadati</taxon>
        <taxon>Pseudomonadota</taxon>
        <taxon>Alphaproteobacteria</taxon>
        <taxon>Acetobacterales</taxon>
        <taxon>Acetobacteraceae</taxon>
        <taxon>Gluconacetobacter</taxon>
    </lineage>
</organism>
<keyword evidence="6" id="KW-0560">Oxidoreductase</keyword>
<name>A0A7W4KAH3_9PROT</name>
<dbReference type="Pfam" id="PF07992">
    <property type="entry name" value="Pyr_redox_2"/>
    <property type="match status" value="1"/>
</dbReference>
<comment type="cofactor">
    <cofactor evidence="1">
        <name>FAD</name>
        <dbReference type="ChEBI" id="CHEBI:57692"/>
    </cofactor>
</comment>
<dbReference type="EMBL" id="JABEQM010000022">
    <property type="protein sequence ID" value="MBB2203282.1"/>
    <property type="molecule type" value="Genomic_DNA"/>
</dbReference>
<keyword evidence="11" id="KW-1185">Reference proteome</keyword>
<keyword evidence="4" id="KW-0479">Metal-binding</keyword>
<dbReference type="PROSITE" id="PS51296">
    <property type="entry name" value="RIESKE"/>
    <property type="match status" value="1"/>
</dbReference>
<dbReference type="SUPFAM" id="SSF50022">
    <property type="entry name" value="ISP domain"/>
    <property type="match status" value="1"/>
</dbReference>